<reference evidence="3 4" key="1">
    <citation type="submission" date="2015-09" db="EMBL/GenBank/DDBJ databases">
        <title>Host preference determinants of Valsa canker pathogens revealed by comparative genomics.</title>
        <authorList>
            <person name="Yin Z."/>
            <person name="Huang L."/>
        </authorList>
    </citation>
    <scope>NUCLEOTIDE SEQUENCE [LARGE SCALE GENOMIC DNA]</scope>
    <source>
        <strain evidence="3 4">03-1</strain>
    </source>
</reference>
<evidence type="ECO:0000313" key="4">
    <source>
        <dbReference type="Proteomes" id="UP000283895"/>
    </source>
</evidence>
<gene>
    <name evidence="3" type="ORF">VMCG_08560</name>
</gene>
<dbReference type="AlphaFoldDB" id="A0A423VW00"/>
<comment type="caution">
    <text evidence="3">The sequence shown here is derived from an EMBL/GenBank/DDBJ whole genome shotgun (WGS) entry which is preliminary data.</text>
</comment>
<evidence type="ECO:0000313" key="3">
    <source>
        <dbReference type="EMBL" id="ROV95204.1"/>
    </source>
</evidence>
<evidence type="ECO:0000256" key="1">
    <source>
        <dbReference type="SAM" id="MobiDB-lite"/>
    </source>
</evidence>
<feature type="region of interest" description="Disordered" evidence="1">
    <location>
        <begin position="1"/>
        <end position="21"/>
    </location>
</feature>
<accession>A0A423VW00</accession>
<organism evidence="3 4">
    <name type="scientific">Cytospora schulzeri</name>
    <dbReference type="NCBI Taxonomy" id="448051"/>
    <lineage>
        <taxon>Eukaryota</taxon>
        <taxon>Fungi</taxon>
        <taxon>Dikarya</taxon>
        <taxon>Ascomycota</taxon>
        <taxon>Pezizomycotina</taxon>
        <taxon>Sordariomycetes</taxon>
        <taxon>Sordariomycetidae</taxon>
        <taxon>Diaporthales</taxon>
        <taxon>Cytosporaceae</taxon>
        <taxon>Cytospora</taxon>
    </lineage>
</organism>
<dbReference type="EMBL" id="LKEA01000037">
    <property type="protein sequence ID" value="ROV95204.1"/>
    <property type="molecule type" value="Genomic_DNA"/>
</dbReference>
<name>A0A423VW00_9PEZI</name>
<dbReference type="OrthoDB" id="5377772at2759"/>
<feature type="domain" description="DUF7924" evidence="2">
    <location>
        <begin position="267"/>
        <end position="390"/>
    </location>
</feature>
<proteinExistence type="predicted"/>
<keyword evidence="4" id="KW-1185">Reference proteome</keyword>
<feature type="region of interest" description="Disordered" evidence="1">
    <location>
        <begin position="530"/>
        <end position="549"/>
    </location>
</feature>
<protein>
    <recommendedName>
        <fullName evidence="2">DUF7924 domain-containing protein</fullName>
    </recommendedName>
</protein>
<dbReference type="Pfam" id="PF25545">
    <property type="entry name" value="DUF7924"/>
    <property type="match status" value="1"/>
</dbReference>
<evidence type="ECO:0000259" key="2">
    <source>
        <dbReference type="Pfam" id="PF25545"/>
    </source>
</evidence>
<sequence>MPRLKKGRAATSRTRASAGSSVLLPVDDPEVILRQARRTSRSAKAEAAAIVSVSPIQDLSDQQVDNEILAGPEAPSHSDSDQWAIHERSLSHSRHLSSSLDPSTESLCSPDEDPLAALYRSIGYLPPLDEETLELLKQVLLNPSMGSTAGRINPSALEKVRVGLKDRNVALEPCHDAFLEYIKSLCGDISTETPSEKKRHSVAWNLDLQKTKGDPQEPVFQRTVLMSMIDRHRFIYDRGDNKQPVLDFSVERLWKCRPMPSMAFQDPEPYCLTQPKADLAVSFRQYAVFQSKYWQLLPNELRDTVCYEGQATGKEVRVFHFLMIESKNSYKTPDDESGLCQSLNSATQSLHNMYEFFREAGEEHVQTFFDKVRVFSAVSTSKGIKIRAHRACLTEDARPEPAEDAEPDDVPAMCSILEDYPLQFVYDDFFEANGSEFTREKVVSIFEQLMVGYGIKELWGYLQEAAQAIEAKCLDYKNKYNKRLWRDIGYYTHGLVLRKATPSVTSKASFSTQATTRTYKHTGRFDALSLEGSQQGPAQEAPRKRQRTN</sequence>
<feature type="compositionally biased region" description="Low complexity" evidence="1">
    <location>
        <begin position="9"/>
        <end position="21"/>
    </location>
</feature>
<dbReference type="InterPro" id="IPR057684">
    <property type="entry name" value="DUF7924"/>
</dbReference>
<dbReference type="Proteomes" id="UP000283895">
    <property type="component" value="Unassembled WGS sequence"/>
</dbReference>